<accession>A0A1V1NTB0</accession>
<dbReference type="EMBL" id="ATBP01002490">
    <property type="protein sequence ID" value="ETR65801.1"/>
    <property type="molecule type" value="Genomic_DNA"/>
</dbReference>
<dbReference type="AlphaFoldDB" id="A0A1V1NTB0"/>
<comment type="caution">
    <text evidence="1">The sequence shown here is derived from an EMBL/GenBank/DDBJ whole genome shotgun (WGS) entry which is preliminary data.</text>
</comment>
<protein>
    <recommendedName>
        <fullName evidence="3">Outer membrane efflux protein</fullName>
    </recommendedName>
</protein>
<dbReference type="Proteomes" id="UP000189670">
    <property type="component" value="Unassembled WGS sequence"/>
</dbReference>
<reference evidence="2" key="1">
    <citation type="submission" date="2012-11" db="EMBL/GenBank/DDBJ databases">
        <authorList>
            <person name="Lucero-Rivera Y.E."/>
            <person name="Tovar-Ramirez D."/>
        </authorList>
    </citation>
    <scope>NUCLEOTIDE SEQUENCE [LARGE SCALE GENOMIC DNA]</scope>
    <source>
        <strain evidence="2">Araruama</strain>
    </source>
</reference>
<evidence type="ECO:0000313" key="1">
    <source>
        <dbReference type="EMBL" id="ETR65801.1"/>
    </source>
</evidence>
<sequence>MNFGAKAEQAKLKEAQYNLAHTKQENVLQKKSLYLSLINLKNQFDYLKTQINKYETMYHLYESIVKTEENDYHIGKEQLEQLVRAINKKNQYKQKINTLLVQKQKVYLEWLRLTDSLVK</sequence>
<evidence type="ECO:0008006" key="3">
    <source>
        <dbReference type="Google" id="ProtNLM"/>
    </source>
</evidence>
<proteinExistence type="predicted"/>
<gene>
    <name evidence="1" type="ORF">OMM_13694</name>
</gene>
<name>A0A1V1NTB0_9BACT</name>
<evidence type="ECO:0000313" key="2">
    <source>
        <dbReference type="Proteomes" id="UP000189670"/>
    </source>
</evidence>
<organism evidence="1 2">
    <name type="scientific">Candidatus Magnetoglobus multicellularis str. Araruama</name>
    <dbReference type="NCBI Taxonomy" id="890399"/>
    <lineage>
        <taxon>Bacteria</taxon>
        <taxon>Pseudomonadati</taxon>
        <taxon>Thermodesulfobacteriota</taxon>
        <taxon>Desulfobacteria</taxon>
        <taxon>Desulfobacterales</taxon>
        <taxon>Desulfobacteraceae</taxon>
        <taxon>Candidatus Magnetoglobus</taxon>
    </lineage>
</organism>